<dbReference type="EMBL" id="LN853841">
    <property type="protein sequence ID" value="CRY96787.1"/>
    <property type="molecule type" value="Genomic_DNA"/>
</dbReference>
<reference evidence="1" key="1">
    <citation type="submission" date="2015-06" db="EMBL/GenBank/DDBJ databases">
        <authorList>
            <person name="Joergensen T."/>
        </authorList>
    </citation>
    <scope>NUCLEOTIDE SEQUENCE</scope>
    <source>
        <strain evidence="1">RGFK1271</strain>
    </source>
</reference>
<dbReference type="AlphaFoldDB" id="A0A0H5QM14"/>
<proteinExistence type="predicted"/>
<evidence type="ECO:0000313" key="1">
    <source>
        <dbReference type="EMBL" id="CRY96787.1"/>
    </source>
</evidence>
<protein>
    <submittedName>
        <fullName evidence="1">Uncharacterized protein</fullName>
    </submittedName>
</protein>
<name>A0A0H5QM14_9ZZZZ</name>
<accession>A0A0H5QM14</accession>
<reference evidence="1" key="2">
    <citation type="submission" date="2015-07" db="EMBL/GenBank/DDBJ databases">
        <title>Plasmids, circular viruses and viroids from rat gut.</title>
        <authorList>
            <person name="Jorgensen T.J."/>
            <person name="Hansen M.A."/>
            <person name="Xu Z."/>
            <person name="Tabak M.A."/>
            <person name="Sorensen S.J."/>
            <person name="Hansen L.H."/>
        </authorList>
    </citation>
    <scope>NUCLEOTIDE SEQUENCE</scope>
    <source>
        <strain evidence="1">RGFK1271</strain>
    </source>
</reference>
<sequence length="220" mass="23406">MAIPAGVVRVVLHGNLPGGEIWETGFWMDNTGVTDASLADALANIIAGTLNANDESGALAQMALEFWSAGMNWTEVRVYGYPNGGPKAAFVGLFTNPTPVAGSGTNQFPNQVALVLTLNTGLAGRSYRGRMYIPIGKGALDGMAELTPQLLSDFVTTWRTFFSDVNVSDTGRFVVVSAERGIATPLSAVKADSRLDIQRRRANQQAIRQTVSQPVSPHPA</sequence>
<organism evidence="1">
    <name type="scientific">uncultured prokaryote</name>
    <dbReference type="NCBI Taxonomy" id="198431"/>
    <lineage>
        <taxon>unclassified sequences</taxon>
        <taxon>environmental samples</taxon>
    </lineage>
</organism>